<organism evidence="3 4">
    <name type="scientific">Ceratodon purpureus</name>
    <name type="common">Fire moss</name>
    <name type="synonym">Dicranum purpureum</name>
    <dbReference type="NCBI Taxonomy" id="3225"/>
    <lineage>
        <taxon>Eukaryota</taxon>
        <taxon>Viridiplantae</taxon>
        <taxon>Streptophyta</taxon>
        <taxon>Embryophyta</taxon>
        <taxon>Bryophyta</taxon>
        <taxon>Bryophytina</taxon>
        <taxon>Bryopsida</taxon>
        <taxon>Dicranidae</taxon>
        <taxon>Pseudoditrichales</taxon>
        <taxon>Ditrichaceae</taxon>
        <taxon>Ceratodon</taxon>
    </lineage>
</organism>
<feature type="region of interest" description="Disordered" evidence="2">
    <location>
        <begin position="332"/>
        <end position="360"/>
    </location>
</feature>
<proteinExistence type="predicted"/>
<gene>
    <name evidence="3" type="ORF">KC19_9G068500</name>
</gene>
<evidence type="ECO:0000313" key="3">
    <source>
        <dbReference type="EMBL" id="KAG0561491.1"/>
    </source>
</evidence>
<accession>A0A8T0GPG6</accession>
<name>A0A8T0GPG6_CERPU</name>
<dbReference type="Proteomes" id="UP000822688">
    <property type="component" value="Chromosome 9"/>
</dbReference>
<evidence type="ECO:0000313" key="4">
    <source>
        <dbReference type="Proteomes" id="UP000822688"/>
    </source>
</evidence>
<dbReference type="EMBL" id="CM026430">
    <property type="protein sequence ID" value="KAG0561491.1"/>
    <property type="molecule type" value="Genomic_DNA"/>
</dbReference>
<keyword evidence="1" id="KW-0175">Coiled coil</keyword>
<sequence>MEQMGHLVLPAKLTNQYVPGIWVSPAERLLYFMNERGWTIRQFQRYCQGGPKCYVISESEYKLFEDLIFGVDTVSTMEDKVVQDQSSRTSRDRPSTAAASPGRAAVYDAFIFFTALLLSAVFQYLIGPLDKGGTKVHSSGSLEFRSMYISIVLFQGAYVWIKFRDVAPPSQQKPLAGLHRKCKVNDLGMKVYHGNYEPRFKPPGSHNYISVGSYEVEEDAKIIYHILAYYYGKDIPGELPLLNGLTYPIPCMTEEEQHLDSEMKKKWAKSKAKAIFEEYNAALVESLVSDCLGNSEIEASGDIFTTIPTPECPAACEMDSSWIEAEAQPSQLGNLSDDFEPASRINLSPNGDPATPGMQEHVADDTSRDHVVGDANRAEVSDEQPLEPQFQHQSLQEKEADNVNIPDYSSILRQVKELERQQQLQQLQIQQQDTRFELHKQLHQLEIQQLQSRISELESENIERLRSTGHARKRICTGFYLRHDSQD</sequence>
<reference evidence="3" key="1">
    <citation type="submission" date="2020-06" db="EMBL/GenBank/DDBJ databases">
        <title>WGS assembly of Ceratodon purpureus strain R40.</title>
        <authorList>
            <person name="Carey S.B."/>
            <person name="Jenkins J."/>
            <person name="Shu S."/>
            <person name="Lovell J.T."/>
            <person name="Sreedasyam A."/>
            <person name="Maumus F."/>
            <person name="Tiley G.P."/>
            <person name="Fernandez-Pozo N."/>
            <person name="Barry K."/>
            <person name="Chen C."/>
            <person name="Wang M."/>
            <person name="Lipzen A."/>
            <person name="Daum C."/>
            <person name="Saski C.A."/>
            <person name="Payton A.C."/>
            <person name="Mcbreen J.C."/>
            <person name="Conrad R.E."/>
            <person name="Kollar L.M."/>
            <person name="Olsson S."/>
            <person name="Huttunen S."/>
            <person name="Landis J.B."/>
            <person name="Wickett N.J."/>
            <person name="Johnson M.G."/>
            <person name="Rensing S.A."/>
            <person name="Grimwood J."/>
            <person name="Schmutz J."/>
            <person name="Mcdaniel S.F."/>
        </authorList>
    </citation>
    <scope>NUCLEOTIDE SEQUENCE</scope>
    <source>
        <strain evidence="3">R40</strain>
    </source>
</reference>
<evidence type="ECO:0000256" key="2">
    <source>
        <dbReference type="SAM" id="MobiDB-lite"/>
    </source>
</evidence>
<protein>
    <submittedName>
        <fullName evidence="3">Uncharacterized protein</fullName>
    </submittedName>
</protein>
<feature type="coiled-coil region" evidence="1">
    <location>
        <begin position="415"/>
        <end position="467"/>
    </location>
</feature>
<feature type="region of interest" description="Disordered" evidence="2">
    <location>
        <begin position="379"/>
        <end position="398"/>
    </location>
</feature>
<evidence type="ECO:0000256" key="1">
    <source>
        <dbReference type="SAM" id="Coils"/>
    </source>
</evidence>
<comment type="caution">
    <text evidence="3">The sequence shown here is derived from an EMBL/GenBank/DDBJ whole genome shotgun (WGS) entry which is preliminary data.</text>
</comment>
<keyword evidence="4" id="KW-1185">Reference proteome</keyword>
<dbReference type="AlphaFoldDB" id="A0A8T0GPG6"/>